<proteinExistence type="predicted"/>
<dbReference type="STRING" id="688.A6E04_16395"/>
<dbReference type="Proteomes" id="UP000093523">
    <property type="component" value="Unassembled WGS sequence"/>
</dbReference>
<dbReference type="PANTHER" id="PTHR43384">
    <property type="entry name" value="SEPTUM SITE-DETERMINING PROTEIN MIND HOMOLOG, CHLOROPLASTIC-RELATED"/>
    <property type="match status" value="1"/>
</dbReference>
<sequence>MFDLANSMKIQINEEKKLSLILFYQTERFRELMEEVFRFEGVTAPVVFKYSDEAIRDNAQEFTDHIIMIELNESDNITQDIEQISHQLPNSASVIVIGSENSISTIRDLRAMGYYYLFWPITKLELIDFIRGVNDNLTRNNTLSKSRQAKKIIVLGSKGGVGTSMLTAELSKELSEKRNSSCIVIDHNFSGGNLDIMLGVKQFTRKKLPQGMLIANLDAQYAMGMTTKVNEMLSLLSIESDNLSVEELKEYIHVLSTQLATETNFIIEDLSGSASEKIGFLTKEQDIDVVVLVIDQTVSSLREASRVLSVVKEKKLEMRFIIVVNNTKPEKYSTVDLKDIKKHIDRSVDVICPFEPKIGSALLHGESIHSKNMLISQSFNDVTALLLGETVKKPSLLKRLTQRMK</sequence>
<comment type="caution">
    <text evidence="3">The sequence shown here is derived from an EMBL/GenBank/DDBJ whole genome shotgun (WGS) entry which is preliminary data.</text>
</comment>
<evidence type="ECO:0000256" key="1">
    <source>
        <dbReference type="ARBA" id="ARBA00022741"/>
    </source>
</evidence>
<keyword evidence="2" id="KW-0067">ATP-binding</keyword>
<dbReference type="InterPro" id="IPR050625">
    <property type="entry name" value="ParA/MinD_ATPase"/>
</dbReference>
<dbReference type="SUPFAM" id="SSF52540">
    <property type="entry name" value="P-loop containing nucleoside triphosphate hydrolases"/>
    <property type="match status" value="1"/>
</dbReference>
<dbReference type="InterPro" id="IPR027417">
    <property type="entry name" value="P-loop_NTPase"/>
</dbReference>
<dbReference type="Gene3D" id="3.40.50.300">
    <property type="entry name" value="P-loop containing nucleotide triphosphate hydrolases"/>
    <property type="match status" value="1"/>
</dbReference>
<dbReference type="OrthoDB" id="6250531at2"/>
<dbReference type="GO" id="GO:0005524">
    <property type="term" value="F:ATP binding"/>
    <property type="evidence" value="ECO:0007669"/>
    <property type="project" value="UniProtKB-KW"/>
</dbReference>
<gene>
    <name evidence="3" type="ORF">A6E04_16395</name>
</gene>
<dbReference type="GO" id="GO:0009898">
    <property type="term" value="C:cytoplasmic side of plasma membrane"/>
    <property type="evidence" value="ECO:0007669"/>
    <property type="project" value="TreeGrafter"/>
</dbReference>
<accession>A0A1B9NWL8</accession>
<evidence type="ECO:0000256" key="2">
    <source>
        <dbReference type="ARBA" id="ARBA00022840"/>
    </source>
</evidence>
<dbReference type="Gene3D" id="3.40.50.2300">
    <property type="match status" value="1"/>
</dbReference>
<dbReference type="AlphaFoldDB" id="A0A1B9NWL8"/>
<organism evidence="3 4">
    <name type="scientific">Aliivibrio logei</name>
    <name type="common">Vibrio logei</name>
    <dbReference type="NCBI Taxonomy" id="688"/>
    <lineage>
        <taxon>Bacteria</taxon>
        <taxon>Pseudomonadati</taxon>
        <taxon>Pseudomonadota</taxon>
        <taxon>Gammaproteobacteria</taxon>
        <taxon>Vibrionales</taxon>
        <taxon>Vibrionaceae</taxon>
        <taxon>Aliivibrio</taxon>
    </lineage>
</organism>
<evidence type="ECO:0000313" key="3">
    <source>
        <dbReference type="EMBL" id="OCH19603.1"/>
    </source>
</evidence>
<dbReference type="EMBL" id="MAJU01000015">
    <property type="protein sequence ID" value="OCH19603.1"/>
    <property type="molecule type" value="Genomic_DNA"/>
</dbReference>
<dbReference type="GO" id="GO:0051782">
    <property type="term" value="P:negative regulation of cell division"/>
    <property type="evidence" value="ECO:0007669"/>
    <property type="project" value="TreeGrafter"/>
</dbReference>
<reference evidence="3 4" key="1">
    <citation type="submission" date="2016-06" db="EMBL/GenBank/DDBJ databases">
        <authorList>
            <person name="Kjaerup R.B."/>
            <person name="Dalgaard T.S."/>
            <person name="Juul-Madsen H.R."/>
        </authorList>
    </citation>
    <scope>NUCLEOTIDE SEQUENCE [LARGE SCALE GENOMIC DNA]</scope>
    <source>
        <strain evidence="3 4">1S159</strain>
    </source>
</reference>
<name>A0A1B9NWL8_ALILO</name>
<dbReference type="PANTHER" id="PTHR43384:SF6">
    <property type="entry name" value="SEPTUM SITE-DETERMINING PROTEIN MIND HOMOLOG, CHLOROPLASTIC"/>
    <property type="match status" value="1"/>
</dbReference>
<dbReference type="GO" id="GO:0005829">
    <property type="term" value="C:cytosol"/>
    <property type="evidence" value="ECO:0007669"/>
    <property type="project" value="TreeGrafter"/>
</dbReference>
<dbReference type="GO" id="GO:0016887">
    <property type="term" value="F:ATP hydrolysis activity"/>
    <property type="evidence" value="ECO:0007669"/>
    <property type="project" value="TreeGrafter"/>
</dbReference>
<protein>
    <submittedName>
        <fullName evidence="3">Chromosome partitioning protein ParA</fullName>
    </submittedName>
</protein>
<keyword evidence="1" id="KW-0547">Nucleotide-binding</keyword>
<evidence type="ECO:0000313" key="4">
    <source>
        <dbReference type="Proteomes" id="UP000093523"/>
    </source>
</evidence>